<proteinExistence type="inferred from homology"/>
<keyword evidence="2" id="KW-0560">Oxidoreductase</keyword>
<name>A0A1C4BSE1_9BACT</name>
<dbReference type="InterPro" id="IPR051122">
    <property type="entry name" value="SDR_DHRS6-like"/>
</dbReference>
<dbReference type="RefSeq" id="WP_089710202.1">
    <property type="nucleotide sequence ID" value="NZ_FMAR01000003.1"/>
</dbReference>
<dbReference type="PANTHER" id="PTHR43477:SF1">
    <property type="entry name" value="DIHYDROANTICAPSIN 7-DEHYDROGENASE"/>
    <property type="match status" value="1"/>
</dbReference>
<accession>A0A1C4BSE1</accession>
<gene>
    <name evidence="3" type="ORF">GA0116948_103237</name>
</gene>
<evidence type="ECO:0000313" key="3">
    <source>
        <dbReference type="EMBL" id="SCC09841.1"/>
    </source>
</evidence>
<protein>
    <submittedName>
        <fullName evidence="3">NAD(P)-dependent dehydrogenase, short-chain alcohol dehydrogenase family</fullName>
    </submittedName>
</protein>
<dbReference type="PANTHER" id="PTHR43477">
    <property type="entry name" value="DIHYDROANTICAPSIN 7-DEHYDROGENASE"/>
    <property type="match status" value="1"/>
</dbReference>
<dbReference type="Gene3D" id="3.40.50.720">
    <property type="entry name" value="NAD(P)-binding Rossmann-like Domain"/>
    <property type="match status" value="1"/>
</dbReference>
<evidence type="ECO:0000256" key="2">
    <source>
        <dbReference type="ARBA" id="ARBA00023002"/>
    </source>
</evidence>
<dbReference type="InterPro" id="IPR036291">
    <property type="entry name" value="NAD(P)-bd_dom_sf"/>
</dbReference>
<dbReference type="GO" id="GO:0016491">
    <property type="term" value="F:oxidoreductase activity"/>
    <property type="evidence" value="ECO:0007669"/>
    <property type="project" value="UniProtKB-KW"/>
</dbReference>
<dbReference type="AlphaFoldDB" id="A0A1C4BSE1"/>
<keyword evidence="4" id="KW-1185">Reference proteome</keyword>
<dbReference type="Pfam" id="PF13561">
    <property type="entry name" value="adh_short_C2"/>
    <property type="match status" value="1"/>
</dbReference>
<evidence type="ECO:0000313" key="4">
    <source>
        <dbReference type="Proteomes" id="UP000242818"/>
    </source>
</evidence>
<evidence type="ECO:0000256" key="1">
    <source>
        <dbReference type="ARBA" id="ARBA00006484"/>
    </source>
</evidence>
<dbReference type="PRINTS" id="PR00081">
    <property type="entry name" value="GDHRDH"/>
</dbReference>
<dbReference type="STRING" id="1335309.GA0116948_103237"/>
<dbReference type="Proteomes" id="UP000242818">
    <property type="component" value="Unassembled WGS sequence"/>
</dbReference>
<comment type="similarity">
    <text evidence="1">Belongs to the short-chain dehydrogenases/reductases (SDR) family.</text>
</comment>
<dbReference type="OrthoDB" id="9806974at2"/>
<sequence>MSTIANKHIVVAGGASGIGKALVTQLVAGHAQVTVTGRSADKLAALKAALPAISTVVLDSTDRPALNAFFESLGSIDHLVIAVSGNKGMGEFKSLSLDVVKEGFDQKFFAHLHTLQAALPYLQGSVTFITAMTATAEMPGTSGIASINGALELVVPILAKELKPLRVNAISPGVIDTPWWDHIAPEEKQQSFAYFSSLVHAGRVGRAEEVAAAIYAVLSNDYINAAIIPVTGGVS</sequence>
<dbReference type="EMBL" id="FMAR01000003">
    <property type="protein sequence ID" value="SCC09841.1"/>
    <property type="molecule type" value="Genomic_DNA"/>
</dbReference>
<organism evidence="3 4">
    <name type="scientific">Chitinophaga costaii</name>
    <dbReference type="NCBI Taxonomy" id="1335309"/>
    <lineage>
        <taxon>Bacteria</taxon>
        <taxon>Pseudomonadati</taxon>
        <taxon>Bacteroidota</taxon>
        <taxon>Chitinophagia</taxon>
        <taxon>Chitinophagales</taxon>
        <taxon>Chitinophagaceae</taxon>
        <taxon>Chitinophaga</taxon>
    </lineage>
</organism>
<dbReference type="InterPro" id="IPR002347">
    <property type="entry name" value="SDR_fam"/>
</dbReference>
<dbReference type="SUPFAM" id="SSF51735">
    <property type="entry name" value="NAD(P)-binding Rossmann-fold domains"/>
    <property type="match status" value="1"/>
</dbReference>
<reference evidence="3 4" key="1">
    <citation type="submission" date="2016-08" db="EMBL/GenBank/DDBJ databases">
        <authorList>
            <person name="Seilhamer J.J."/>
        </authorList>
    </citation>
    <scope>NUCLEOTIDE SEQUENCE [LARGE SCALE GENOMIC DNA]</scope>
    <source>
        <strain evidence="3 4">A37T2</strain>
    </source>
</reference>